<dbReference type="RefSeq" id="WP_012595015.1">
    <property type="nucleotide sequence ID" value="NC_011726.1"/>
</dbReference>
<dbReference type="AlphaFoldDB" id="B7JW53"/>
<accession>B7JW53</accession>
<keyword evidence="3" id="KW-0472">Membrane</keyword>
<dbReference type="STRING" id="41431.PCC8801_1692"/>
<dbReference type="InterPro" id="IPR024370">
    <property type="entry name" value="PBP_domain"/>
</dbReference>
<keyword evidence="3" id="KW-0812">Transmembrane</keyword>
<sequence>MSPKNETVVMIVALLMTGGILGGGYWWFSRQSGENFGQLLSGTSPSRSTPTINQPISSGSPLPSPPSPTHSETFNSPKTVPQGTTVKINGSTTMVAINQALKSGFEGQFSGTQVITDAQGSDIGILRLLTNNIDIAAISRPLTASEQAQGLVAIPMTQDAIAIVVAINNPFRKGLTETQIRQIFQGKITDWAKLGGLPTKIRVINRPAVSGTHQTFRELVLKGENFGNTPNITTMDRDATTPILQALRKDGISYATASQVINQQTVRIVPINGLTPEATSYPYQRSLYYVYKQPPNEAVKAFLGYATSPSGQQMITNSQ</sequence>
<dbReference type="Gene3D" id="3.40.190.10">
    <property type="entry name" value="Periplasmic binding protein-like II"/>
    <property type="match status" value="2"/>
</dbReference>
<dbReference type="HOGENOM" id="CLU_026228_5_1_3"/>
<dbReference type="OrthoDB" id="454818at2"/>
<organism evidence="5 6">
    <name type="scientific">Rippkaea orientalis (strain PCC 8801 / RF-1)</name>
    <name type="common">Cyanothece sp. (strain PCC 8801)</name>
    <dbReference type="NCBI Taxonomy" id="41431"/>
    <lineage>
        <taxon>Bacteria</taxon>
        <taxon>Bacillati</taxon>
        <taxon>Cyanobacteriota</taxon>
        <taxon>Cyanophyceae</taxon>
        <taxon>Oscillatoriophycideae</taxon>
        <taxon>Chroococcales</taxon>
        <taxon>Aphanothecaceae</taxon>
        <taxon>Rippkaea</taxon>
        <taxon>Rippkaea orientalis</taxon>
    </lineage>
</organism>
<dbReference type="CDD" id="cd13653">
    <property type="entry name" value="PBP2_phosphate_like_1"/>
    <property type="match status" value="1"/>
</dbReference>
<evidence type="ECO:0000259" key="4">
    <source>
        <dbReference type="Pfam" id="PF12849"/>
    </source>
</evidence>
<protein>
    <submittedName>
        <fullName evidence="5">Phosphate-binding protein PstS-like protein</fullName>
    </submittedName>
</protein>
<dbReference type="KEGG" id="cyp:PCC8801_1692"/>
<feature type="domain" description="PBP" evidence="4">
    <location>
        <begin position="81"/>
        <end position="309"/>
    </location>
</feature>
<proteinExistence type="predicted"/>
<evidence type="ECO:0000256" key="2">
    <source>
        <dbReference type="SAM" id="MobiDB-lite"/>
    </source>
</evidence>
<dbReference type="Pfam" id="PF12849">
    <property type="entry name" value="PBP_like_2"/>
    <property type="match status" value="1"/>
</dbReference>
<name>B7JW53_RIPO1</name>
<keyword evidence="6" id="KW-1185">Reference proteome</keyword>
<gene>
    <name evidence="5" type="ordered locus">PCC8801_1692</name>
</gene>
<dbReference type="InterPro" id="IPR050811">
    <property type="entry name" value="Phosphate_ABC_transporter"/>
</dbReference>
<feature type="compositionally biased region" description="Polar residues" evidence="2">
    <location>
        <begin position="39"/>
        <end position="54"/>
    </location>
</feature>
<keyword evidence="3" id="KW-1133">Transmembrane helix</keyword>
<dbReference type="SUPFAM" id="SSF53850">
    <property type="entry name" value="Periplasmic binding protein-like II"/>
    <property type="match status" value="1"/>
</dbReference>
<evidence type="ECO:0000256" key="1">
    <source>
        <dbReference type="ARBA" id="ARBA00022729"/>
    </source>
</evidence>
<keyword evidence="1" id="KW-0732">Signal</keyword>
<evidence type="ECO:0000313" key="5">
    <source>
        <dbReference type="EMBL" id="ACK65742.1"/>
    </source>
</evidence>
<evidence type="ECO:0000313" key="6">
    <source>
        <dbReference type="Proteomes" id="UP000008204"/>
    </source>
</evidence>
<dbReference type="PANTHER" id="PTHR30570">
    <property type="entry name" value="PERIPLASMIC PHOSPHATE BINDING COMPONENT OF PHOSPHATE ABC TRANSPORTER"/>
    <property type="match status" value="1"/>
</dbReference>
<feature type="transmembrane region" description="Helical" evidence="3">
    <location>
        <begin position="7"/>
        <end position="28"/>
    </location>
</feature>
<evidence type="ECO:0000256" key="3">
    <source>
        <dbReference type="SAM" id="Phobius"/>
    </source>
</evidence>
<dbReference type="PANTHER" id="PTHR30570:SF1">
    <property type="entry name" value="PHOSPHATE-BINDING PROTEIN PSTS"/>
    <property type="match status" value="1"/>
</dbReference>
<dbReference type="Proteomes" id="UP000008204">
    <property type="component" value="Chromosome"/>
</dbReference>
<feature type="region of interest" description="Disordered" evidence="2">
    <location>
        <begin position="39"/>
        <end position="84"/>
    </location>
</feature>
<dbReference type="eggNOG" id="COG0226">
    <property type="taxonomic scope" value="Bacteria"/>
</dbReference>
<dbReference type="EMBL" id="CP001287">
    <property type="protein sequence ID" value="ACK65742.1"/>
    <property type="molecule type" value="Genomic_DNA"/>
</dbReference>
<feature type="compositionally biased region" description="Polar residues" evidence="2">
    <location>
        <begin position="72"/>
        <end position="84"/>
    </location>
</feature>
<reference evidence="6" key="1">
    <citation type="journal article" date="2011" name="MBio">
        <title>Novel metabolic attributes of the genus Cyanothece, comprising a group of unicellular nitrogen-fixing Cyanobacteria.</title>
        <authorList>
            <person name="Bandyopadhyay A."/>
            <person name="Elvitigala T."/>
            <person name="Welsh E."/>
            <person name="Stockel J."/>
            <person name="Liberton M."/>
            <person name="Min H."/>
            <person name="Sherman L.A."/>
            <person name="Pakrasi H.B."/>
        </authorList>
    </citation>
    <scope>NUCLEOTIDE SEQUENCE [LARGE SCALE GENOMIC DNA]</scope>
    <source>
        <strain evidence="6">PCC 8801</strain>
    </source>
</reference>